<evidence type="ECO:0000256" key="2">
    <source>
        <dbReference type="PROSITE-ProRule" id="PRU00169"/>
    </source>
</evidence>
<proteinExistence type="predicted"/>
<accession>A0A8X8LD71</accession>
<dbReference type="PANTHER" id="PTHR44591:SF3">
    <property type="entry name" value="RESPONSE REGULATORY DOMAIN-CONTAINING PROTEIN"/>
    <property type="match status" value="1"/>
</dbReference>
<dbReference type="InterPro" id="IPR011006">
    <property type="entry name" value="CheY-like_superfamily"/>
</dbReference>
<feature type="domain" description="Response regulatory" evidence="3">
    <location>
        <begin position="5"/>
        <end position="122"/>
    </location>
</feature>
<dbReference type="PROSITE" id="PS50110">
    <property type="entry name" value="RESPONSE_REGULATORY"/>
    <property type="match status" value="1"/>
</dbReference>
<protein>
    <submittedName>
        <fullName evidence="4">Response regulator receiver domain-containing protein</fullName>
    </submittedName>
</protein>
<dbReference type="EMBL" id="FNNO01000001">
    <property type="protein sequence ID" value="SDW03373.1"/>
    <property type="molecule type" value="Genomic_DNA"/>
</dbReference>
<keyword evidence="1" id="KW-0597">Phosphoprotein</keyword>
<evidence type="ECO:0000313" key="5">
    <source>
        <dbReference type="Proteomes" id="UP000198711"/>
    </source>
</evidence>
<dbReference type="Gene3D" id="3.40.50.2300">
    <property type="match status" value="1"/>
</dbReference>
<dbReference type="Pfam" id="PF00072">
    <property type="entry name" value="Response_reg"/>
    <property type="match status" value="1"/>
</dbReference>
<reference evidence="4 5" key="1">
    <citation type="submission" date="2016-10" db="EMBL/GenBank/DDBJ databases">
        <authorList>
            <person name="Varghese N."/>
            <person name="Submissions S."/>
        </authorList>
    </citation>
    <scope>NUCLEOTIDE SEQUENCE [LARGE SCALE GENOMIC DNA]</scope>
    <source>
        <strain evidence="4 5">DSM 25353</strain>
    </source>
</reference>
<dbReference type="RefSeq" id="WP_092721268.1">
    <property type="nucleotide sequence ID" value="NZ_FNNO01000001.1"/>
</dbReference>
<sequence length="138" mass="15848">MNRIKTLLVDSNYEYMDALSYLLEKAGITARLAPDKLKAVELIESWKPHVVIIETNKNFNGFDVIDEIVQQRGNNNNHVQFIGMTMFYSASIENQLKETHAKAYIVRSMDADQIIGVIKDVYSGKQVFINEHPKLKIF</sequence>
<dbReference type="Proteomes" id="UP000198711">
    <property type="component" value="Unassembled WGS sequence"/>
</dbReference>
<dbReference type="InterPro" id="IPR001789">
    <property type="entry name" value="Sig_transdc_resp-reg_receiver"/>
</dbReference>
<evidence type="ECO:0000259" key="3">
    <source>
        <dbReference type="PROSITE" id="PS50110"/>
    </source>
</evidence>
<name>A0A8X8LD71_9BACT</name>
<dbReference type="InterPro" id="IPR050595">
    <property type="entry name" value="Bact_response_regulator"/>
</dbReference>
<dbReference type="SMART" id="SM00448">
    <property type="entry name" value="REC"/>
    <property type="match status" value="1"/>
</dbReference>
<evidence type="ECO:0000256" key="1">
    <source>
        <dbReference type="ARBA" id="ARBA00022553"/>
    </source>
</evidence>
<gene>
    <name evidence="4" type="ORF">SAMN05444410_10172</name>
</gene>
<comment type="caution">
    <text evidence="2">Lacks conserved residue(s) required for the propagation of feature annotation.</text>
</comment>
<dbReference type="GO" id="GO:0000160">
    <property type="term" value="P:phosphorelay signal transduction system"/>
    <property type="evidence" value="ECO:0007669"/>
    <property type="project" value="InterPro"/>
</dbReference>
<evidence type="ECO:0000313" key="4">
    <source>
        <dbReference type="EMBL" id="SDW03373.1"/>
    </source>
</evidence>
<dbReference type="SUPFAM" id="SSF52172">
    <property type="entry name" value="CheY-like"/>
    <property type="match status" value="1"/>
</dbReference>
<dbReference type="AlphaFoldDB" id="A0A8X8LD71"/>
<comment type="caution">
    <text evidence="4">The sequence shown here is derived from an EMBL/GenBank/DDBJ whole genome shotgun (WGS) entry which is preliminary data.</text>
</comment>
<keyword evidence="5" id="KW-1185">Reference proteome</keyword>
<organism evidence="4 5">
    <name type="scientific">Hydrobacter penzbergensis</name>
    <dbReference type="NCBI Taxonomy" id="1235997"/>
    <lineage>
        <taxon>Bacteria</taxon>
        <taxon>Pseudomonadati</taxon>
        <taxon>Bacteroidota</taxon>
        <taxon>Chitinophagia</taxon>
        <taxon>Chitinophagales</taxon>
        <taxon>Chitinophagaceae</taxon>
        <taxon>Hydrobacter</taxon>
    </lineage>
</organism>
<dbReference type="PANTHER" id="PTHR44591">
    <property type="entry name" value="STRESS RESPONSE REGULATOR PROTEIN 1"/>
    <property type="match status" value="1"/>
</dbReference>